<dbReference type="GO" id="GO:0008270">
    <property type="term" value="F:zinc ion binding"/>
    <property type="evidence" value="ECO:0007669"/>
    <property type="project" value="UniProtKB-KW"/>
</dbReference>
<dbReference type="PROSITE" id="PS51266">
    <property type="entry name" value="ZF_CHY"/>
    <property type="match status" value="1"/>
</dbReference>
<evidence type="ECO:0000259" key="5">
    <source>
        <dbReference type="PROSITE" id="PS51266"/>
    </source>
</evidence>
<accession>A0A1E3PPS7</accession>
<dbReference type="InterPro" id="IPR016694">
    <property type="entry name" value="UCP017292"/>
</dbReference>
<reference evidence="6 7" key="1">
    <citation type="journal article" date="2016" name="Proc. Natl. Acad. Sci. U.S.A.">
        <title>Comparative genomics of biotechnologically important yeasts.</title>
        <authorList>
            <person name="Riley R."/>
            <person name="Haridas S."/>
            <person name="Wolfe K.H."/>
            <person name="Lopes M.R."/>
            <person name="Hittinger C.T."/>
            <person name="Goeker M."/>
            <person name="Salamov A.A."/>
            <person name="Wisecaver J.H."/>
            <person name="Long T.M."/>
            <person name="Calvey C.H."/>
            <person name="Aerts A.L."/>
            <person name="Barry K.W."/>
            <person name="Choi C."/>
            <person name="Clum A."/>
            <person name="Coughlan A.Y."/>
            <person name="Deshpande S."/>
            <person name="Douglass A.P."/>
            <person name="Hanson S.J."/>
            <person name="Klenk H.-P."/>
            <person name="LaButti K.M."/>
            <person name="Lapidus A."/>
            <person name="Lindquist E.A."/>
            <person name="Lipzen A.M."/>
            <person name="Meier-Kolthoff J.P."/>
            <person name="Ohm R.A."/>
            <person name="Otillar R.P."/>
            <person name="Pangilinan J.L."/>
            <person name="Peng Y."/>
            <person name="Rokas A."/>
            <person name="Rosa C.A."/>
            <person name="Scheuner C."/>
            <person name="Sibirny A.A."/>
            <person name="Slot J.C."/>
            <person name="Stielow J.B."/>
            <person name="Sun H."/>
            <person name="Kurtzman C.P."/>
            <person name="Blackwell M."/>
            <person name="Grigoriev I.V."/>
            <person name="Jeffries T.W."/>
        </authorList>
    </citation>
    <scope>NUCLEOTIDE SEQUENCE [LARGE SCALE GENOMIC DNA]</scope>
    <source>
        <strain evidence="6 7">DSM 6958</strain>
    </source>
</reference>
<keyword evidence="1" id="KW-0479">Metal-binding</keyword>
<evidence type="ECO:0000256" key="3">
    <source>
        <dbReference type="ARBA" id="ARBA00022833"/>
    </source>
</evidence>
<keyword evidence="3" id="KW-0862">Zinc</keyword>
<dbReference type="STRING" id="857566.A0A1E3PPS7"/>
<dbReference type="OrthoDB" id="411372at2759"/>
<proteinExistence type="predicted"/>
<evidence type="ECO:0000256" key="1">
    <source>
        <dbReference type="ARBA" id="ARBA00022723"/>
    </source>
</evidence>
<dbReference type="Pfam" id="PF05495">
    <property type="entry name" value="zf-CHY"/>
    <property type="match status" value="1"/>
</dbReference>
<gene>
    <name evidence="6" type="ORF">NADFUDRAFT_49866</name>
</gene>
<dbReference type="InterPro" id="IPR037274">
    <property type="entry name" value="Znf_CHY_sf"/>
</dbReference>
<organism evidence="6 7">
    <name type="scientific">Nadsonia fulvescens var. elongata DSM 6958</name>
    <dbReference type="NCBI Taxonomy" id="857566"/>
    <lineage>
        <taxon>Eukaryota</taxon>
        <taxon>Fungi</taxon>
        <taxon>Dikarya</taxon>
        <taxon>Ascomycota</taxon>
        <taxon>Saccharomycotina</taxon>
        <taxon>Dipodascomycetes</taxon>
        <taxon>Dipodascales</taxon>
        <taxon>Dipodascales incertae sedis</taxon>
        <taxon>Nadsonia</taxon>
    </lineage>
</organism>
<protein>
    <submittedName>
        <fullName evidence="6">CHY zinc finger family protein</fullName>
    </submittedName>
</protein>
<dbReference type="Proteomes" id="UP000095009">
    <property type="component" value="Unassembled WGS sequence"/>
</dbReference>
<evidence type="ECO:0000313" key="7">
    <source>
        <dbReference type="Proteomes" id="UP000095009"/>
    </source>
</evidence>
<sequence>MSSNVKIHGLLVDDQSRCRHYQSTKDVIALRCGRCDRYYACFQCHNHYEVNHTFVPWPKAKIDQVCVICGVCRHEMTQDIYQGVIECPNCAALFNPGCSKHKHHYFEQ</sequence>
<dbReference type="AlphaFoldDB" id="A0A1E3PPS7"/>
<evidence type="ECO:0000256" key="4">
    <source>
        <dbReference type="PROSITE-ProRule" id="PRU00601"/>
    </source>
</evidence>
<name>A0A1E3PPS7_9ASCO</name>
<dbReference type="PIRSF" id="PIRSF017292">
    <property type="entry name" value="UCP017292_Znf_CHY"/>
    <property type="match status" value="1"/>
</dbReference>
<evidence type="ECO:0000313" key="6">
    <source>
        <dbReference type="EMBL" id="ODQ67436.1"/>
    </source>
</evidence>
<keyword evidence="7" id="KW-1185">Reference proteome</keyword>
<dbReference type="SUPFAM" id="SSF161219">
    <property type="entry name" value="CHY zinc finger-like"/>
    <property type="match status" value="1"/>
</dbReference>
<dbReference type="InterPro" id="IPR008913">
    <property type="entry name" value="Znf_CHY"/>
</dbReference>
<keyword evidence="2 4" id="KW-0863">Zinc-finger</keyword>
<dbReference type="EMBL" id="KV454407">
    <property type="protein sequence ID" value="ODQ67436.1"/>
    <property type="molecule type" value="Genomic_DNA"/>
</dbReference>
<evidence type="ECO:0000256" key="2">
    <source>
        <dbReference type="ARBA" id="ARBA00022771"/>
    </source>
</evidence>
<feature type="domain" description="CHY-type" evidence="5">
    <location>
        <begin position="11"/>
        <end position="92"/>
    </location>
</feature>